<accession>A0A1X7SJU5</accession>
<dbReference type="EnsemblMetazoa" id="Aqu2.1.02386_001">
    <property type="protein sequence ID" value="Aqu2.1.02386_001"/>
    <property type="gene ID" value="Aqu2.1.02386"/>
</dbReference>
<protein>
    <submittedName>
        <fullName evidence="1">Uncharacterized protein</fullName>
    </submittedName>
</protein>
<reference evidence="1" key="1">
    <citation type="submission" date="2017-05" db="UniProtKB">
        <authorList>
            <consortium name="EnsemblMetazoa"/>
        </authorList>
    </citation>
    <scope>IDENTIFICATION</scope>
</reference>
<dbReference type="InParanoid" id="A0A1X7SJU5"/>
<name>A0A1X7SJU5_AMPQE</name>
<organism evidence="1">
    <name type="scientific">Amphimedon queenslandica</name>
    <name type="common">Sponge</name>
    <dbReference type="NCBI Taxonomy" id="400682"/>
    <lineage>
        <taxon>Eukaryota</taxon>
        <taxon>Metazoa</taxon>
        <taxon>Porifera</taxon>
        <taxon>Demospongiae</taxon>
        <taxon>Heteroscleromorpha</taxon>
        <taxon>Haplosclerida</taxon>
        <taxon>Niphatidae</taxon>
        <taxon>Amphimedon</taxon>
    </lineage>
</organism>
<sequence length="117" mass="13675">MQEAERDEFYYSLMFLFVPIRDESTLVMEGGTMEEAFWCHREESICGIKNHFNKLHKLLEPERNWKKSVDARNKAGFIEELLDNKKGDEPQILGEIMEAVADMADMHIIVPNLTLEQ</sequence>
<proteinExistence type="predicted"/>
<evidence type="ECO:0000313" key="1">
    <source>
        <dbReference type="EnsemblMetazoa" id="Aqu2.1.02386_001"/>
    </source>
</evidence>
<dbReference type="AlphaFoldDB" id="A0A1X7SJU5"/>